<evidence type="ECO:0000313" key="5">
    <source>
        <dbReference type="Proteomes" id="UP000694580"/>
    </source>
</evidence>
<feature type="region of interest" description="Disordered" evidence="2">
    <location>
        <begin position="1"/>
        <end position="172"/>
    </location>
</feature>
<evidence type="ECO:0000259" key="3">
    <source>
        <dbReference type="PROSITE" id="PS50035"/>
    </source>
</evidence>
<protein>
    <recommendedName>
        <fullName evidence="3">PLD phosphodiesterase domain-containing protein</fullName>
    </recommendedName>
</protein>
<reference evidence="4" key="3">
    <citation type="submission" date="2025-09" db="UniProtKB">
        <authorList>
            <consortium name="Ensembl"/>
        </authorList>
    </citation>
    <scope>IDENTIFICATION</scope>
</reference>
<evidence type="ECO:0000313" key="4">
    <source>
        <dbReference type="Ensembl" id="ENSDCDP00010039589.1"/>
    </source>
</evidence>
<dbReference type="Pfam" id="PF13918">
    <property type="entry name" value="PLDc_3"/>
    <property type="match status" value="1"/>
</dbReference>
<proteinExistence type="inferred from homology"/>
<accession>A0AAY4D3C3</accession>
<dbReference type="RefSeq" id="XP_028815865.1">
    <property type="nucleotide sequence ID" value="XM_028960032.1"/>
</dbReference>
<comment type="similarity">
    <text evidence="1">Belongs to the phospholipase D family.</text>
</comment>
<dbReference type="SMART" id="SM00155">
    <property type="entry name" value="PLDc"/>
    <property type="match status" value="2"/>
</dbReference>
<keyword evidence="5" id="KW-1185">Reference proteome</keyword>
<feature type="compositionally biased region" description="Basic and acidic residues" evidence="2">
    <location>
        <begin position="121"/>
        <end position="138"/>
    </location>
</feature>
<dbReference type="PANTHER" id="PTHR10185:SF26">
    <property type="entry name" value="PHOSPHOLIPASE D FAMILY, MEMBER 7"/>
    <property type="match status" value="1"/>
</dbReference>
<dbReference type="Ensembl" id="ENSDCDT00010049371.1">
    <property type="protein sequence ID" value="ENSDCDP00010039589.1"/>
    <property type="gene ID" value="ENSDCDG00010025447.1"/>
</dbReference>
<reference evidence="4 5" key="1">
    <citation type="submission" date="2020-06" db="EMBL/GenBank/DDBJ databases">
        <authorList>
            <consortium name="Wellcome Sanger Institute Data Sharing"/>
        </authorList>
    </citation>
    <scope>NUCLEOTIDE SEQUENCE [LARGE SCALE GENOMIC DNA]</scope>
</reference>
<feature type="compositionally biased region" description="Polar residues" evidence="2">
    <location>
        <begin position="225"/>
        <end position="238"/>
    </location>
</feature>
<name>A0AAY4D3C3_9TELE</name>
<feature type="compositionally biased region" description="Polar residues" evidence="2">
    <location>
        <begin position="30"/>
        <end position="43"/>
    </location>
</feature>
<gene>
    <name evidence="4" type="primary">pld7</name>
</gene>
<dbReference type="AlphaFoldDB" id="A0AAY4D3C3"/>
<dbReference type="Gene3D" id="3.30.870.10">
    <property type="entry name" value="Endonuclease Chain A"/>
    <property type="match status" value="2"/>
</dbReference>
<feature type="compositionally biased region" description="Basic and acidic residues" evidence="2">
    <location>
        <begin position="1"/>
        <end position="27"/>
    </location>
</feature>
<dbReference type="Proteomes" id="UP000694580">
    <property type="component" value="Chromosome 18"/>
</dbReference>
<dbReference type="PROSITE" id="PS50035">
    <property type="entry name" value="PLD"/>
    <property type="match status" value="2"/>
</dbReference>
<dbReference type="GeneTree" id="ENSGT00950000183059"/>
<feature type="region of interest" description="Disordered" evidence="2">
    <location>
        <begin position="225"/>
        <end position="248"/>
    </location>
</feature>
<dbReference type="InterPro" id="IPR050874">
    <property type="entry name" value="Diverse_PLD-related"/>
</dbReference>
<dbReference type="InterPro" id="IPR032803">
    <property type="entry name" value="PLDc_3"/>
</dbReference>
<dbReference type="SUPFAM" id="SSF56024">
    <property type="entry name" value="Phospholipase D/nuclease"/>
    <property type="match status" value="2"/>
</dbReference>
<dbReference type="InterPro" id="IPR001736">
    <property type="entry name" value="PLipase_D/transphosphatidylase"/>
</dbReference>
<feature type="domain" description="PLD phosphodiesterase" evidence="3">
    <location>
        <begin position="462"/>
        <end position="489"/>
    </location>
</feature>
<reference evidence="4" key="2">
    <citation type="submission" date="2025-08" db="UniProtKB">
        <authorList>
            <consortium name="Ensembl"/>
        </authorList>
    </citation>
    <scope>IDENTIFICATION</scope>
</reference>
<evidence type="ECO:0000256" key="1">
    <source>
        <dbReference type="ARBA" id="ARBA00008664"/>
    </source>
</evidence>
<feature type="domain" description="PLD phosphodiesterase" evidence="3">
    <location>
        <begin position="678"/>
        <end position="704"/>
    </location>
</feature>
<evidence type="ECO:0000256" key="2">
    <source>
        <dbReference type="SAM" id="MobiDB-lite"/>
    </source>
</evidence>
<organism evidence="4 5">
    <name type="scientific">Denticeps clupeoides</name>
    <name type="common">denticle herring</name>
    <dbReference type="NCBI Taxonomy" id="299321"/>
    <lineage>
        <taxon>Eukaryota</taxon>
        <taxon>Metazoa</taxon>
        <taxon>Chordata</taxon>
        <taxon>Craniata</taxon>
        <taxon>Vertebrata</taxon>
        <taxon>Euteleostomi</taxon>
        <taxon>Actinopterygii</taxon>
        <taxon>Neopterygii</taxon>
        <taxon>Teleostei</taxon>
        <taxon>Clupei</taxon>
        <taxon>Clupeiformes</taxon>
        <taxon>Denticipitoidei</taxon>
        <taxon>Denticipitidae</taxon>
        <taxon>Denticeps</taxon>
    </lineage>
</organism>
<dbReference type="GO" id="GO:0003824">
    <property type="term" value="F:catalytic activity"/>
    <property type="evidence" value="ECO:0007669"/>
    <property type="project" value="InterPro"/>
</dbReference>
<feature type="compositionally biased region" description="Basic and acidic residues" evidence="2">
    <location>
        <begin position="156"/>
        <end position="171"/>
    </location>
</feature>
<dbReference type="GeneID" id="114768008"/>
<dbReference type="PANTHER" id="PTHR10185">
    <property type="entry name" value="PHOSPHOLIPASE D - RELATED"/>
    <property type="match status" value="1"/>
</dbReference>
<sequence length="764" mass="84536">MDPEETPHEPLEDQEDKKNEEEEETRKAAKQQTSRIPTFQSSVGRKRLGHSDLPASSQLKLEAPNPLQPKEKGDASRTKAPGCRETALPLPTVRLPTSISNTADARDRPVAPGAIKGRSPSPDHRRFVGKTSEMHLQDDPIQSSSDGGPHLAPAGHAEERMETSSSEEDRFPQNMDACVLEEDLEDTLHLSSSETPSDDHSYEEVVKLEEKTDITKDGEKRFFSQVENSETLSDQADSGQEAARGSAECEEDLLTDLKDVCGKFSQAVEKTDGSSRPVPERQHSCSATKTPGRTCTVFLLPTFLLLLGGFGQHIWQYGIPASISHVMVQLELHWLEGFWMPQETCSADCRLTWLESLPEGMEFPAGSPHLPAVSQAWLSLLSGANRSVEIAAFYFTLTDSELGLQERSADQGKQVLEKLKHLGSQGVKLHIAVNSPQTYDSDTEKLQKTGAEVRTVDMQSATGGVLHTKLWVVDRKHLYIGSANMDWRSLTQVKELGVSLENCSCLAQDASRIFGIYWDIGARKNGSLPHFWPGRLSAVSSSKHPLVVKLNGVPARVYLSSAPPSLSARGRSDDLTTILSVIADARLYVHVSVMDFLPFSQFTTPERYWPPIDVALREAACAQGVEVRLLVSCWNDSPGSMFVFLQSLQVLSQPPLQCKISIKVFEVPSTGAQKQIPFARVNHAKYMVTDRVVYIGTSNWSENYFTKTAGVSLVVNQTGFEVVKGQKTAQSQLQEIFQRDWDSQFAHSLSADHAGRCRKHRQTF</sequence>